<dbReference type="Proteomes" id="UP000198318">
    <property type="component" value="Unassembled WGS sequence"/>
</dbReference>
<dbReference type="InterPro" id="IPR042226">
    <property type="entry name" value="eFR1_2_sf"/>
</dbReference>
<keyword evidence="2" id="KW-1185">Reference proteome</keyword>
<dbReference type="SUPFAM" id="SSF55315">
    <property type="entry name" value="L30e-like"/>
    <property type="match status" value="1"/>
</dbReference>
<dbReference type="Gene3D" id="3.30.420.60">
    <property type="entry name" value="eRF1 domain 2"/>
    <property type="match status" value="1"/>
</dbReference>
<name>A0A239N0Y7_9ACTN</name>
<dbReference type="InterPro" id="IPR040701">
    <property type="entry name" value="Bact_RF_family2"/>
</dbReference>
<proteinExistence type="predicted"/>
<organism evidence="1 2">
    <name type="scientific">Actinomadura meyerae</name>
    <dbReference type="NCBI Taxonomy" id="240840"/>
    <lineage>
        <taxon>Bacteria</taxon>
        <taxon>Bacillati</taxon>
        <taxon>Actinomycetota</taxon>
        <taxon>Actinomycetes</taxon>
        <taxon>Streptosporangiales</taxon>
        <taxon>Thermomonosporaceae</taxon>
        <taxon>Actinomadura</taxon>
    </lineage>
</organism>
<dbReference type="Gene3D" id="3.30.1330.30">
    <property type="match status" value="1"/>
</dbReference>
<evidence type="ECO:0000313" key="1">
    <source>
        <dbReference type="EMBL" id="SNT47848.1"/>
    </source>
</evidence>
<dbReference type="AlphaFoldDB" id="A0A239N0Y7"/>
<accession>A0A239N0Y7</accession>
<gene>
    <name evidence="1" type="ORF">SAMN05443665_10346</name>
</gene>
<sequence>MDLAFLKRLYERPGPYASVYADLTRTTEDAAKAAELRWRALRAELEDQNTPKATLRAIARTIEDELAMRRSEGIVVFAADGEVVYSERLPHPPRVTRATLAPLPDVLPYLAERGERFPHLVAVVDRLGGAIDCVDAGGRHERIDVPGDEEYPIRKVKAGDWNQSRYQRSSENSWKINAKKVAHEIDRAAERCRAEAVVIAGDVRARNAVLEEVSENVLEHTVEADRNTDIDDPGLDEELDRLLKLKTTEHVMTVAERFDRELANGERAVSGLPATTQALRHGQVETLLVADDADLDERLWIGPDPIQVAATPEELREEFGITDPRAERAAAALVRAAAATDSELVVVPSNDEPPVHPVGAVLRYTTLPTA</sequence>
<dbReference type="InterPro" id="IPR029064">
    <property type="entry name" value="Ribosomal_eL30-like_sf"/>
</dbReference>
<dbReference type="EMBL" id="FZOR01000034">
    <property type="protein sequence ID" value="SNT47848.1"/>
    <property type="molecule type" value="Genomic_DNA"/>
</dbReference>
<evidence type="ECO:0000313" key="2">
    <source>
        <dbReference type="Proteomes" id="UP000198318"/>
    </source>
</evidence>
<evidence type="ECO:0008006" key="3">
    <source>
        <dbReference type="Google" id="ProtNLM"/>
    </source>
</evidence>
<reference evidence="1 2" key="1">
    <citation type="submission" date="2017-06" db="EMBL/GenBank/DDBJ databases">
        <authorList>
            <person name="Kim H.J."/>
            <person name="Triplett B.A."/>
        </authorList>
    </citation>
    <scope>NUCLEOTIDE SEQUENCE [LARGE SCALE GENOMIC DNA]</scope>
    <source>
        <strain evidence="1 2">DSM 44715</strain>
    </source>
</reference>
<dbReference type="Pfam" id="PF18844">
    <property type="entry name" value="baeRF_family2"/>
    <property type="match status" value="1"/>
</dbReference>
<protein>
    <recommendedName>
        <fullName evidence="3">Peptide chain release factor 1</fullName>
    </recommendedName>
</protein>
<dbReference type="RefSeq" id="WP_089329217.1">
    <property type="nucleotide sequence ID" value="NZ_FZOR01000034.1"/>
</dbReference>
<dbReference type="OrthoDB" id="5179393at2"/>